<dbReference type="InterPro" id="IPR000120">
    <property type="entry name" value="Amidase"/>
</dbReference>
<evidence type="ECO:0000313" key="4">
    <source>
        <dbReference type="Proteomes" id="UP001055712"/>
    </source>
</evidence>
<reference evidence="3" key="1">
    <citation type="journal article" date="2019" name="Plant J.">
        <title>Chlorella vulgaris genome assembly and annotation reveals the molecular basis for metabolic acclimation to high light conditions.</title>
        <authorList>
            <person name="Cecchin M."/>
            <person name="Marcolungo L."/>
            <person name="Rossato M."/>
            <person name="Girolomoni L."/>
            <person name="Cosentino E."/>
            <person name="Cuine S."/>
            <person name="Li-Beisson Y."/>
            <person name="Delledonne M."/>
            <person name="Ballottari M."/>
        </authorList>
    </citation>
    <scope>NUCLEOTIDE SEQUENCE</scope>
    <source>
        <strain evidence="3">211/11P</strain>
    </source>
</reference>
<comment type="similarity">
    <text evidence="1">Belongs to the amidase family.</text>
</comment>
<dbReference type="Pfam" id="PF01425">
    <property type="entry name" value="Amidase"/>
    <property type="match status" value="1"/>
</dbReference>
<comment type="caution">
    <text evidence="3">The sequence shown here is derived from an EMBL/GenBank/DDBJ whole genome shotgun (WGS) entry which is preliminary data.</text>
</comment>
<dbReference type="InterPro" id="IPR023631">
    <property type="entry name" value="Amidase_dom"/>
</dbReference>
<dbReference type="InterPro" id="IPR020556">
    <property type="entry name" value="Amidase_CS"/>
</dbReference>
<dbReference type="InterPro" id="IPR036928">
    <property type="entry name" value="AS_sf"/>
</dbReference>
<organism evidence="3 4">
    <name type="scientific">Chlorella vulgaris</name>
    <name type="common">Green alga</name>
    <dbReference type="NCBI Taxonomy" id="3077"/>
    <lineage>
        <taxon>Eukaryota</taxon>
        <taxon>Viridiplantae</taxon>
        <taxon>Chlorophyta</taxon>
        <taxon>core chlorophytes</taxon>
        <taxon>Trebouxiophyceae</taxon>
        <taxon>Chlorellales</taxon>
        <taxon>Chlorellaceae</taxon>
        <taxon>Chlorella clade</taxon>
        <taxon>Chlorella</taxon>
    </lineage>
</organism>
<evidence type="ECO:0000259" key="2">
    <source>
        <dbReference type="Pfam" id="PF01425"/>
    </source>
</evidence>
<keyword evidence="4" id="KW-1185">Reference proteome</keyword>
<dbReference type="AlphaFoldDB" id="A0A9D4TWL9"/>
<evidence type="ECO:0000313" key="3">
    <source>
        <dbReference type="EMBL" id="KAI3436371.1"/>
    </source>
</evidence>
<name>A0A9D4TWL9_CHLVU</name>
<dbReference type="Gene3D" id="3.90.1300.10">
    <property type="entry name" value="Amidase signature (AS) domain"/>
    <property type="match status" value="1"/>
</dbReference>
<accession>A0A9D4TWL9</accession>
<protein>
    <recommendedName>
        <fullName evidence="2">Amidase domain-containing protein</fullName>
    </recommendedName>
</protein>
<dbReference type="PANTHER" id="PTHR11895">
    <property type="entry name" value="TRANSAMIDASE"/>
    <property type="match status" value="1"/>
</dbReference>
<feature type="domain" description="Amidase" evidence="2">
    <location>
        <begin position="170"/>
        <end position="614"/>
    </location>
</feature>
<sequence>MFSRAMLRSLMPAEEVPTDGTYEEPYPLLKLKAPVVTGTALRVMVAIAESPLGGPVRTQLLRNNQVLQMLEDVFVPERPTYLPNCVGWRYEPSSGLVPVTDAASGQAAAGSASAIATAAAASPGILQQPSEAAPGALSSGSRQHHTAAAFHAAYAAGTVTPSQVAENVIAAVAASEAQSPPMKFLVAHDPQHLRQQAAASTQRWKEGRPLSPLDGVPFAVKDGSDALPYPTTSGTAFMAEWRTPTHSLAGVQVLLDAGAVLIGKANMHEIGLGTTGLNIRTGTPRNPHSTAHHTGGSSSGSAALVAAGICPFALGSDGGGSIRIPAALCGIVGLKPTHERVGTVVGTPPIDQTVAVLGPLAASVQDCALMYAGLANSGQRTGETPPAPVMLPTPLGADGGTPLAGKTAGIDWKWFEDAEPEVLEACRAAVALLQERGLSLVPVHLPEKALLRAAHTCTIVSEMRNNMTAALQHGPTRRRFNCETRVSLAVAGSFEAAHYLQAQKIRTRAEAFYRRAFERCDFIITPTLPCTAPPIKPAALSCGETDLGTTTSLMWYMQAANMLGLPAISVPIGAVPSTHSHTPAAAGGDDPAPPLLLPAALQLMAPCWHEASLLRVGAVLEAAVAQTGKALPLPPVWYDVLKEAAVDGALE</sequence>
<dbReference type="GO" id="GO:0003824">
    <property type="term" value="F:catalytic activity"/>
    <property type="evidence" value="ECO:0007669"/>
    <property type="project" value="InterPro"/>
</dbReference>
<proteinExistence type="inferred from homology"/>
<dbReference type="PANTHER" id="PTHR11895:SF67">
    <property type="entry name" value="AMIDASE DOMAIN-CONTAINING PROTEIN"/>
    <property type="match status" value="1"/>
</dbReference>
<dbReference type="Proteomes" id="UP001055712">
    <property type="component" value="Unassembled WGS sequence"/>
</dbReference>
<gene>
    <name evidence="3" type="ORF">D9Q98_002424</name>
</gene>
<dbReference type="EMBL" id="SIDB01000002">
    <property type="protein sequence ID" value="KAI3436371.1"/>
    <property type="molecule type" value="Genomic_DNA"/>
</dbReference>
<reference evidence="3" key="2">
    <citation type="submission" date="2020-11" db="EMBL/GenBank/DDBJ databases">
        <authorList>
            <person name="Cecchin M."/>
            <person name="Marcolungo L."/>
            <person name="Rossato M."/>
            <person name="Girolomoni L."/>
            <person name="Cosentino E."/>
            <person name="Cuine S."/>
            <person name="Li-Beisson Y."/>
            <person name="Delledonne M."/>
            <person name="Ballottari M."/>
        </authorList>
    </citation>
    <scope>NUCLEOTIDE SEQUENCE</scope>
    <source>
        <strain evidence="3">211/11P</strain>
        <tissue evidence="3">Whole cell</tissue>
    </source>
</reference>
<evidence type="ECO:0000256" key="1">
    <source>
        <dbReference type="ARBA" id="ARBA00009199"/>
    </source>
</evidence>
<dbReference type="OrthoDB" id="421993at2759"/>
<dbReference type="SUPFAM" id="SSF75304">
    <property type="entry name" value="Amidase signature (AS) enzymes"/>
    <property type="match status" value="1"/>
</dbReference>
<dbReference type="PROSITE" id="PS00571">
    <property type="entry name" value="AMIDASES"/>
    <property type="match status" value="1"/>
</dbReference>